<evidence type="ECO:0000313" key="2">
    <source>
        <dbReference type="EMBL" id="PKI54486.1"/>
    </source>
</evidence>
<gene>
    <name evidence="2" type="ORF">CRG98_025000</name>
</gene>
<proteinExistence type="predicted"/>
<evidence type="ECO:0000256" key="1">
    <source>
        <dbReference type="SAM" id="MobiDB-lite"/>
    </source>
</evidence>
<feature type="region of interest" description="Disordered" evidence="1">
    <location>
        <begin position="101"/>
        <end position="121"/>
    </location>
</feature>
<accession>A0A2I0JFQ1</accession>
<sequence length="121" mass="13613">MWELRLFNRKIRANILSKGHLSLDPRARDSRAPWLGSLWCCGPNHGAPKPPAALDLGPPRWLKPFREILSHIWLGEAKSSLAFAGSKIAEMVSRFCRRWKSCDDDDRGGGTRGGAIEKFDE</sequence>
<evidence type="ECO:0000313" key="3">
    <source>
        <dbReference type="Proteomes" id="UP000233551"/>
    </source>
</evidence>
<organism evidence="2 3">
    <name type="scientific">Punica granatum</name>
    <name type="common">Pomegranate</name>
    <dbReference type="NCBI Taxonomy" id="22663"/>
    <lineage>
        <taxon>Eukaryota</taxon>
        <taxon>Viridiplantae</taxon>
        <taxon>Streptophyta</taxon>
        <taxon>Embryophyta</taxon>
        <taxon>Tracheophyta</taxon>
        <taxon>Spermatophyta</taxon>
        <taxon>Magnoliopsida</taxon>
        <taxon>eudicotyledons</taxon>
        <taxon>Gunneridae</taxon>
        <taxon>Pentapetalae</taxon>
        <taxon>rosids</taxon>
        <taxon>malvids</taxon>
        <taxon>Myrtales</taxon>
        <taxon>Lythraceae</taxon>
        <taxon>Punica</taxon>
    </lineage>
</organism>
<dbReference type="Proteomes" id="UP000233551">
    <property type="component" value="Unassembled WGS sequence"/>
</dbReference>
<comment type="caution">
    <text evidence="2">The sequence shown here is derived from an EMBL/GenBank/DDBJ whole genome shotgun (WGS) entry which is preliminary data.</text>
</comment>
<reference evidence="2 3" key="1">
    <citation type="submission" date="2017-11" db="EMBL/GenBank/DDBJ databases">
        <title>De-novo sequencing of pomegranate (Punica granatum L.) genome.</title>
        <authorList>
            <person name="Akparov Z."/>
            <person name="Amiraslanov A."/>
            <person name="Hajiyeva S."/>
            <person name="Abbasov M."/>
            <person name="Kaur K."/>
            <person name="Hamwieh A."/>
            <person name="Solovyev V."/>
            <person name="Salamov A."/>
            <person name="Braich B."/>
            <person name="Kosarev P."/>
            <person name="Mahmoud A."/>
            <person name="Hajiyev E."/>
            <person name="Babayeva S."/>
            <person name="Izzatullayeva V."/>
            <person name="Mammadov A."/>
            <person name="Mammadov A."/>
            <person name="Sharifova S."/>
            <person name="Ojaghi J."/>
            <person name="Eynullazada K."/>
            <person name="Bayramov B."/>
            <person name="Abdulazimova A."/>
            <person name="Shahmuradov I."/>
        </authorList>
    </citation>
    <scope>NUCLEOTIDE SEQUENCE [LARGE SCALE GENOMIC DNA]</scope>
    <source>
        <strain evidence="3">cv. AG2017</strain>
        <tissue evidence="2">Leaf</tissue>
    </source>
</reference>
<keyword evidence="3" id="KW-1185">Reference proteome</keyword>
<dbReference type="EMBL" id="PGOL01001778">
    <property type="protein sequence ID" value="PKI54486.1"/>
    <property type="molecule type" value="Genomic_DNA"/>
</dbReference>
<dbReference type="AlphaFoldDB" id="A0A2I0JFQ1"/>
<protein>
    <submittedName>
        <fullName evidence="2">Uncharacterized protein</fullName>
    </submittedName>
</protein>
<name>A0A2I0JFQ1_PUNGR</name>